<dbReference type="AlphaFoldDB" id="A0A136J5C4"/>
<feature type="chain" id="PRO_5012158676" evidence="2">
    <location>
        <begin position="16"/>
        <end position="119"/>
    </location>
</feature>
<organism evidence="3 4">
    <name type="scientific">Microdochium bolleyi</name>
    <dbReference type="NCBI Taxonomy" id="196109"/>
    <lineage>
        <taxon>Eukaryota</taxon>
        <taxon>Fungi</taxon>
        <taxon>Dikarya</taxon>
        <taxon>Ascomycota</taxon>
        <taxon>Pezizomycotina</taxon>
        <taxon>Sordariomycetes</taxon>
        <taxon>Xylariomycetidae</taxon>
        <taxon>Xylariales</taxon>
        <taxon>Microdochiaceae</taxon>
        <taxon>Microdochium</taxon>
    </lineage>
</organism>
<proteinExistence type="predicted"/>
<name>A0A136J5C4_9PEZI</name>
<keyword evidence="2" id="KW-0732">Signal</keyword>
<accession>A0A136J5C4</accession>
<evidence type="ECO:0000256" key="1">
    <source>
        <dbReference type="SAM" id="MobiDB-lite"/>
    </source>
</evidence>
<evidence type="ECO:0000313" key="4">
    <source>
        <dbReference type="Proteomes" id="UP000070501"/>
    </source>
</evidence>
<reference evidence="4" key="1">
    <citation type="submission" date="2016-02" db="EMBL/GenBank/DDBJ databases">
        <title>Draft genome sequence of Microdochium bolleyi, a fungal endophyte of beachgrass.</title>
        <authorList>
            <consortium name="DOE Joint Genome Institute"/>
            <person name="David A.S."/>
            <person name="May G."/>
            <person name="Haridas S."/>
            <person name="Lim J."/>
            <person name="Wang M."/>
            <person name="Labutti K."/>
            <person name="Lipzen A."/>
            <person name="Barry K."/>
            <person name="Grigoriev I.V."/>
        </authorList>
    </citation>
    <scope>NUCLEOTIDE SEQUENCE [LARGE SCALE GENOMIC DNA]</scope>
    <source>
        <strain evidence="4">J235TASD1</strain>
    </source>
</reference>
<sequence>MVEALAALLCGSSLATLLSIPKCSRHSHRHFVQNSETDPTTLIFPPSPGTVVGPAAPSAAAPLCGLQVLENTPSLPPLPSQGSLLSRTSDPPIPVLPGRPISRTHSAARVNFLPYTTPP</sequence>
<feature type="region of interest" description="Disordered" evidence="1">
    <location>
        <begin position="75"/>
        <end position="101"/>
    </location>
</feature>
<dbReference type="InParanoid" id="A0A136J5C4"/>
<dbReference type="EMBL" id="KQ964249">
    <property type="protein sequence ID" value="KXJ92166.1"/>
    <property type="molecule type" value="Genomic_DNA"/>
</dbReference>
<feature type="signal peptide" evidence="2">
    <location>
        <begin position="1"/>
        <end position="15"/>
    </location>
</feature>
<keyword evidence="4" id="KW-1185">Reference proteome</keyword>
<evidence type="ECO:0000256" key="2">
    <source>
        <dbReference type="SAM" id="SignalP"/>
    </source>
</evidence>
<protein>
    <submittedName>
        <fullName evidence="3">Uncharacterized protein</fullName>
    </submittedName>
</protein>
<gene>
    <name evidence="3" type="ORF">Micbo1qcDRAFT_60006</name>
</gene>
<evidence type="ECO:0000313" key="3">
    <source>
        <dbReference type="EMBL" id="KXJ92166.1"/>
    </source>
</evidence>
<dbReference type="Proteomes" id="UP000070501">
    <property type="component" value="Unassembled WGS sequence"/>
</dbReference>